<keyword evidence="5" id="KW-0997">Cell inner membrane</keyword>
<dbReference type="PANTHER" id="PTHR30413">
    <property type="entry name" value="INNER MEMBRANE TRANSPORT PERMEASE"/>
    <property type="match status" value="1"/>
</dbReference>
<comment type="caution">
    <text evidence="11">The sequence shown here is derived from an EMBL/GenBank/DDBJ whole genome shotgun (WGS) entry which is preliminary data.</text>
</comment>
<name>A0ABY0FN01_9BACT</name>
<keyword evidence="8 9" id="KW-0472">Membrane</keyword>
<accession>A0ABY0FN01</accession>
<comment type="subcellular location">
    <subcellularLocation>
        <location evidence="1">Cell inner membrane</location>
        <topology evidence="1">Multi-pass membrane protein</topology>
    </subcellularLocation>
    <subcellularLocation>
        <location evidence="9">Cell membrane</location>
        <topology evidence="9">Multi-pass membrane protein</topology>
    </subcellularLocation>
</comment>
<dbReference type="EMBL" id="PRLL01000001">
    <property type="protein sequence ID" value="RYC73973.1"/>
    <property type="molecule type" value="Genomic_DNA"/>
</dbReference>
<feature type="transmembrane region" description="Helical" evidence="9">
    <location>
        <begin position="183"/>
        <end position="204"/>
    </location>
</feature>
<evidence type="ECO:0000313" key="12">
    <source>
        <dbReference type="Proteomes" id="UP001191004"/>
    </source>
</evidence>
<dbReference type="PROSITE" id="PS51012">
    <property type="entry name" value="ABC_TM2"/>
    <property type="match status" value="1"/>
</dbReference>
<evidence type="ECO:0000256" key="7">
    <source>
        <dbReference type="ARBA" id="ARBA00022989"/>
    </source>
</evidence>
<reference evidence="11 12" key="1">
    <citation type="journal article" date="2018" name="bioRxiv">
        <title>Evidence of independent acquisition and adaption of ultra-small bacteria to human hosts across the highly diverse yet reduced genomes of the phylum Saccharibacteria.</title>
        <authorList>
            <person name="McLean J.S."/>
            <person name="Bor B."/>
            <person name="To T.T."/>
            <person name="Liu Q."/>
            <person name="Kearns K.A."/>
            <person name="Solden L.M."/>
            <person name="Wrighton K.C."/>
            <person name="He X."/>
            <person name="Shi W."/>
        </authorList>
    </citation>
    <scope>NUCLEOTIDE SEQUENCE [LARGE SCALE GENOMIC DNA]</scope>
    <source>
        <strain evidence="11 12">TM7_KMM_G3_1_HOT_351</strain>
    </source>
</reference>
<dbReference type="Pfam" id="PF01061">
    <property type="entry name" value="ABC2_membrane"/>
    <property type="match status" value="1"/>
</dbReference>
<dbReference type="RefSeq" id="WP_129603754.1">
    <property type="nucleotide sequence ID" value="NZ_PRLL01000001.1"/>
</dbReference>
<keyword evidence="4 9" id="KW-1003">Cell membrane</keyword>
<keyword evidence="6 9" id="KW-0812">Transmembrane</keyword>
<evidence type="ECO:0000256" key="3">
    <source>
        <dbReference type="ARBA" id="ARBA00022448"/>
    </source>
</evidence>
<sequence>MKIPNLGSRKNRILLKELVKTDFKLRYQGSLLGYLWAVLRPMMLFAILYVVFAKILKMGSDIPHYPVYLLAGTVLWSFFSECTNQGIQAIVARGDLLRKISFPKWIIVVSATVTALINFLINLGVVIIFALINGVTPNLGWLLVPFIILELYLLSLGISFFLGAINVKYRDISSIWEVFMQALFYAVPVIYPITMVASASPLAAKIFLLNPIAQVIQDVRYFLITDQTITTWNYLENRLLYLIPLGLVSLVIILGGIYFRKRSKYFAEEA</sequence>
<keyword evidence="12" id="KW-1185">Reference proteome</keyword>
<comment type="similarity">
    <text evidence="2 9">Belongs to the ABC-2 integral membrane protein family.</text>
</comment>
<dbReference type="Proteomes" id="UP001191004">
    <property type="component" value="Unassembled WGS sequence"/>
</dbReference>
<gene>
    <name evidence="11" type="primary">tagG</name>
    <name evidence="11" type="ORF">G3KMM_00013</name>
</gene>
<dbReference type="InterPro" id="IPR013525">
    <property type="entry name" value="ABC2_TM"/>
</dbReference>
<reference evidence="11 12" key="2">
    <citation type="journal article" date="2020" name="Cell Rep.">
        <title>Acquisition and Adaptation of Ultra-small Parasitic Reduced Genome Bacteria to Mammalian Hosts.</title>
        <authorList>
            <person name="McLean J.S."/>
            <person name="Bor B."/>
            <person name="Kerns K.A."/>
            <person name="Liu Q."/>
            <person name="To T.T."/>
            <person name="Solden L."/>
            <person name="Hendrickson E.L."/>
            <person name="Wrighton K."/>
            <person name="Shi W."/>
            <person name="He X."/>
        </authorList>
    </citation>
    <scope>NUCLEOTIDE SEQUENCE [LARGE SCALE GENOMIC DNA]</scope>
    <source>
        <strain evidence="11 12">TM7_KMM_G3_1_HOT_351</strain>
    </source>
</reference>
<feature type="transmembrane region" description="Helical" evidence="9">
    <location>
        <begin position="65"/>
        <end position="84"/>
    </location>
</feature>
<proteinExistence type="inferred from homology"/>
<evidence type="ECO:0000256" key="6">
    <source>
        <dbReference type="ARBA" id="ARBA00022692"/>
    </source>
</evidence>
<feature type="domain" description="ABC transmembrane type-2" evidence="10">
    <location>
        <begin position="32"/>
        <end position="263"/>
    </location>
</feature>
<evidence type="ECO:0000256" key="5">
    <source>
        <dbReference type="ARBA" id="ARBA00022519"/>
    </source>
</evidence>
<evidence type="ECO:0000256" key="2">
    <source>
        <dbReference type="ARBA" id="ARBA00007783"/>
    </source>
</evidence>
<evidence type="ECO:0000256" key="1">
    <source>
        <dbReference type="ARBA" id="ARBA00004429"/>
    </source>
</evidence>
<feature type="transmembrane region" description="Helical" evidence="9">
    <location>
        <begin position="138"/>
        <end position="162"/>
    </location>
</feature>
<keyword evidence="3 9" id="KW-0813">Transport</keyword>
<evidence type="ECO:0000256" key="8">
    <source>
        <dbReference type="ARBA" id="ARBA00023136"/>
    </source>
</evidence>
<organism evidence="11 12">
    <name type="scientific">Candidatus Nanosyncoccus nanoralicus</name>
    <dbReference type="NCBI Taxonomy" id="2171996"/>
    <lineage>
        <taxon>Bacteria</taxon>
        <taxon>Candidatus Saccharimonadota</taxon>
        <taxon>Candidatus Nanosyncoccalia</taxon>
        <taxon>Candidatus Nanosyncoccales</taxon>
        <taxon>Candidatus Nanosyncoccaceae</taxon>
        <taxon>Candidatus Nanosyncoccus</taxon>
    </lineage>
</organism>
<feature type="transmembrane region" description="Helical" evidence="9">
    <location>
        <begin position="105"/>
        <end position="132"/>
    </location>
</feature>
<evidence type="ECO:0000313" key="11">
    <source>
        <dbReference type="EMBL" id="RYC73973.1"/>
    </source>
</evidence>
<evidence type="ECO:0000256" key="4">
    <source>
        <dbReference type="ARBA" id="ARBA00022475"/>
    </source>
</evidence>
<feature type="transmembrane region" description="Helical" evidence="9">
    <location>
        <begin position="31"/>
        <end position="53"/>
    </location>
</feature>
<evidence type="ECO:0000256" key="9">
    <source>
        <dbReference type="RuleBase" id="RU361157"/>
    </source>
</evidence>
<feature type="transmembrane region" description="Helical" evidence="9">
    <location>
        <begin position="239"/>
        <end position="259"/>
    </location>
</feature>
<keyword evidence="7 9" id="KW-1133">Transmembrane helix</keyword>
<protein>
    <recommendedName>
        <fullName evidence="9">Transport permease protein</fullName>
    </recommendedName>
</protein>
<dbReference type="InterPro" id="IPR047817">
    <property type="entry name" value="ABC2_TM_bact-type"/>
</dbReference>
<evidence type="ECO:0000259" key="10">
    <source>
        <dbReference type="PROSITE" id="PS51012"/>
    </source>
</evidence>
<dbReference type="PANTHER" id="PTHR30413:SF8">
    <property type="entry name" value="TRANSPORT PERMEASE PROTEIN"/>
    <property type="match status" value="1"/>
</dbReference>